<dbReference type="SMART" id="SM00228">
    <property type="entry name" value="PDZ"/>
    <property type="match status" value="1"/>
</dbReference>
<protein>
    <recommendedName>
        <fullName evidence="11">Zinc metalloprotease</fullName>
        <ecNumber evidence="11">3.4.24.-</ecNumber>
    </recommendedName>
</protein>
<evidence type="ECO:0000256" key="5">
    <source>
        <dbReference type="ARBA" id="ARBA00022692"/>
    </source>
</evidence>
<evidence type="ECO:0000256" key="6">
    <source>
        <dbReference type="ARBA" id="ARBA00022801"/>
    </source>
</evidence>
<evidence type="ECO:0000256" key="1">
    <source>
        <dbReference type="ARBA" id="ARBA00001947"/>
    </source>
</evidence>
<dbReference type="CDD" id="cd23081">
    <property type="entry name" value="cpPDZ_EcRseP-like"/>
    <property type="match status" value="1"/>
</dbReference>
<feature type="transmembrane region" description="Helical" evidence="11">
    <location>
        <begin position="309"/>
        <end position="328"/>
    </location>
</feature>
<sequence>MTIIAALLLFGVIILIHEFGHFIFAKKNGITVHEFSIGMGPKLFGKEKNGTMYSIRILPIGGYVSMEGEDEESNKPGSFGTKSILQRASVIFAGPFFNLVLAVIFLIPVFIYIGSPTTTLDQITDNSPAYEANLKSGDTIKSINGKEITSWNEFTQVISSSNGKELNLVVERDNKSVKVNVTPQKAEDGSYKVGVTCARDKNIVHAIRDSFVTTGQMIVQMVTFLKQMITGTVPGGFTNSVAGPVGVISIVSDAARTGIINLLYLGSIISLNLGIINLVPFPALDGGRLLLLFIEWIRGGKKINPDKEAMINMIGFCALMAFMVFITYNDVTKLFKGIIKF</sequence>
<accession>A0A0B3WMR9</accession>
<comment type="caution">
    <text evidence="13">The sequence shown here is derived from an EMBL/GenBank/DDBJ whole genome shotgun (WGS) entry which is preliminary data.</text>
</comment>
<dbReference type="InterPro" id="IPR041489">
    <property type="entry name" value="PDZ_6"/>
</dbReference>
<dbReference type="CDD" id="cd06163">
    <property type="entry name" value="S2P-M50_PDZ_RseP-like"/>
    <property type="match status" value="1"/>
</dbReference>
<dbReference type="Proteomes" id="UP000031189">
    <property type="component" value="Unassembled WGS sequence"/>
</dbReference>
<comment type="subcellular location">
    <subcellularLocation>
        <location evidence="2">Membrane</location>
        <topology evidence="2">Multi-pass membrane protein</topology>
    </subcellularLocation>
</comment>
<keyword evidence="7 11" id="KW-0862">Zinc</keyword>
<keyword evidence="5 11" id="KW-0812">Transmembrane</keyword>
<dbReference type="RefSeq" id="WP_039681126.1">
    <property type="nucleotide sequence ID" value="NZ_JAWGXO010000003.1"/>
</dbReference>
<dbReference type="Pfam" id="PF02163">
    <property type="entry name" value="Peptidase_M50"/>
    <property type="match status" value="1"/>
</dbReference>
<gene>
    <name evidence="13" type="ORF">QX51_17170</name>
</gene>
<keyword evidence="6 11" id="KW-0378">Hydrolase</keyword>
<keyword evidence="10 11" id="KW-0472">Membrane</keyword>
<keyword evidence="11" id="KW-0479">Metal-binding</keyword>
<organism evidence="13 14">
    <name type="scientific">Terrisporobacter othiniensis</name>
    <dbReference type="NCBI Taxonomy" id="1577792"/>
    <lineage>
        <taxon>Bacteria</taxon>
        <taxon>Bacillati</taxon>
        <taxon>Bacillota</taxon>
        <taxon>Clostridia</taxon>
        <taxon>Peptostreptococcales</taxon>
        <taxon>Peptostreptococcaceae</taxon>
        <taxon>Terrisporobacter</taxon>
    </lineage>
</organism>
<dbReference type="InterPro" id="IPR001478">
    <property type="entry name" value="PDZ"/>
</dbReference>
<keyword evidence="8 11" id="KW-1133">Transmembrane helix</keyword>
<dbReference type="GO" id="GO:0046872">
    <property type="term" value="F:metal ion binding"/>
    <property type="evidence" value="ECO:0007669"/>
    <property type="project" value="UniProtKB-KW"/>
</dbReference>
<dbReference type="NCBIfam" id="TIGR00054">
    <property type="entry name" value="RIP metalloprotease RseP"/>
    <property type="match status" value="1"/>
</dbReference>
<name>A0A0B3WMR9_9FIRM</name>
<dbReference type="InterPro" id="IPR004387">
    <property type="entry name" value="Pept_M50_Zn"/>
</dbReference>
<dbReference type="GO" id="GO:0006508">
    <property type="term" value="P:proteolysis"/>
    <property type="evidence" value="ECO:0007669"/>
    <property type="project" value="UniProtKB-KW"/>
</dbReference>
<comment type="cofactor">
    <cofactor evidence="1 11">
        <name>Zn(2+)</name>
        <dbReference type="ChEBI" id="CHEBI:29105"/>
    </cofactor>
</comment>
<evidence type="ECO:0000313" key="14">
    <source>
        <dbReference type="Proteomes" id="UP000031189"/>
    </source>
</evidence>
<evidence type="ECO:0000256" key="2">
    <source>
        <dbReference type="ARBA" id="ARBA00004141"/>
    </source>
</evidence>
<dbReference type="GO" id="GO:0004222">
    <property type="term" value="F:metalloendopeptidase activity"/>
    <property type="evidence" value="ECO:0007669"/>
    <property type="project" value="InterPro"/>
</dbReference>
<dbReference type="SUPFAM" id="SSF50156">
    <property type="entry name" value="PDZ domain-like"/>
    <property type="match status" value="1"/>
</dbReference>
<feature type="transmembrane region" description="Helical" evidence="11">
    <location>
        <begin position="262"/>
        <end position="283"/>
    </location>
</feature>
<keyword evidence="4" id="KW-0645">Protease</keyword>
<reference evidence="13 14" key="1">
    <citation type="submission" date="2014-12" db="EMBL/GenBank/DDBJ databases">
        <title>Draft genome sequence of Terrisporobacter sp. 08-306576, isolated from the blood culture of a bacteremia patient.</title>
        <authorList>
            <person name="Lund L.C."/>
            <person name="Sydenham T.V."/>
            <person name="Hogh S.V."/>
            <person name="Skov M.N."/>
            <person name="Kemp M."/>
            <person name="Justesen U.S."/>
        </authorList>
    </citation>
    <scope>NUCLEOTIDE SEQUENCE [LARGE SCALE GENOMIC DNA]</scope>
    <source>
        <strain evidence="13 14">08-306576</strain>
    </source>
</reference>
<evidence type="ECO:0000256" key="8">
    <source>
        <dbReference type="ARBA" id="ARBA00022989"/>
    </source>
</evidence>
<evidence type="ECO:0000313" key="13">
    <source>
        <dbReference type="EMBL" id="KHS55835.1"/>
    </source>
</evidence>
<dbReference type="EC" id="3.4.24.-" evidence="11"/>
<dbReference type="Gene3D" id="2.30.42.10">
    <property type="match status" value="1"/>
</dbReference>
<dbReference type="EMBL" id="JWHR01000143">
    <property type="protein sequence ID" value="KHS55835.1"/>
    <property type="molecule type" value="Genomic_DNA"/>
</dbReference>
<dbReference type="InterPro" id="IPR008915">
    <property type="entry name" value="Peptidase_M50"/>
</dbReference>
<dbReference type="AlphaFoldDB" id="A0A0B3WMR9"/>
<evidence type="ECO:0000256" key="7">
    <source>
        <dbReference type="ARBA" id="ARBA00022833"/>
    </source>
</evidence>
<keyword evidence="9 11" id="KW-0482">Metalloprotease</keyword>
<evidence type="ECO:0000256" key="10">
    <source>
        <dbReference type="ARBA" id="ARBA00023136"/>
    </source>
</evidence>
<dbReference type="GO" id="GO:0016020">
    <property type="term" value="C:membrane"/>
    <property type="evidence" value="ECO:0007669"/>
    <property type="project" value="UniProtKB-SubCell"/>
</dbReference>
<dbReference type="InterPro" id="IPR036034">
    <property type="entry name" value="PDZ_sf"/>
</dbReference>
<feature type="domain" description="PDZ" evidence="12">
    <location>
        <begin position="107"/>
        <end position="174"/>
    </location>
</feature>
<feature type="transmembrane region" description="Helical" evidence="11">
    <location>
        <begin position="90"/>
        <end position="113"/>
    </location>
</feature>
<proteinExistence type="inferred from homology"/>
<dbReference type="OrthoDB" id="9782003at2"/>
<dbReference type="Pfam" id="PF17820">
    <property type="entry name" value="PDZ_6"/>
    <property type="match status" value="1"/>
</dbReference>
<dbReference type="STRING" id="1577792.QX51_17170"/>
<comment type="similarity">
    <text evidence="3 11">Belongs to the peptidase M50B family.</text>
</comment>
<dbReference type="PANTHER" id="PTHR42837:SF2">
    <property type="entry name" value="MEMBRANE METALLOPROTEASE ARASP2, CHLOROPLASTIC-RELATED"/>
    <property type="match status" value="1"/>
</dbReference>
<dbReference type="PANTHER" id="PTHR42837">
    <property type="entry name" value="REGULATOR OF SIGMA-E PROTEASE RSEP"/>
    <property type="match status" value="1"/>
</dbReference>
<evidence type="ECO:0000256" key="9">
    <source>
        <dbReference type="ARBA" id="ARBA00023049"/>
    </source>
</evidence>
<keyword evidence="14" id="KW-1185">Reference proteome</keyword>
<evidence type="ECO:0000256" key="4">
    <source>
        <dbReference type="ARBA" id="ARBA00022670"/>
    </source>
</evidence>
<evidence type="ECO:0000256" key="3">
    <source>
        <dbReference type="ARBA" id="ARBA00007931"/>
    </source>
</evidence>
<evidence type="ECO:0000256" key="11">
    <source>
        <dbReference type="RuleBase" id="RU362031"/>
    </source>
</evidence>
<evidence type="ECO:0000259" key="12">
    <source>
        <dbReference type="SMART" id="SM00228"/>
    </source>
</evidence>